<evidence type="ECO:0000313" key="2">
    <source>
        <dbReference type="Proteomes" id="UP001233999"/>
    </source>
</evidence>
<accession>A0AAD7Z9Q4</accession>
<dbReference type="EMBL" id="JASPKZ010009799">
    <property type="protein sequence ID" value="KAJ9576337.1"/>
    <property type="molecule type" value="Genomic_DNA"/>
</dbReference>
<protein>
    <submittedName>
        <fullName evidence="1">Uncharacterized protein</fullName>
    </submittedName>
</protein>
<feature type="non-terminal residue" evidence="1">
    <location>
        <position position="1"/>
    </location>
</feature>
<reference evidence="1" key="1">
    <citation type="journal article" date="2023" name="IScience">
        <title>Live-bearing cockroach genome reveals convergent evolutionary mechanisms linked to viviparity in insects and beyond.</title>
        <authorList>
            <person name="Fouks B."/>
            <person name="Harrison M.C."/>
            <person name="Mikhailova A.A."/>
            <person name="Marchal E."/>
            <person name="English S."/>
            <person name="Carruthers M."/>
            <person name="Jennings E.C."/>
            <person name="Chiamaka E.L."/>
            <person name="Frigard R.A."/>
            <person name="Pippel M."/>
            <person name="Attardo G.M."/>
            <person name="Benoit J.B."/>
            <person name="Bornberg-Bauer E."/>
            <person name="Tobe S.S."/>
        </authorList>
    </citation>
    <scope>NUCLEOTIDE SEQUENCE</scope>
    <source>
        <strain evidence="1">Stay&amp;Tobe</strain>
    </source>
</reference>
<dbReference type="AlphaFoldDB" id="A0AAD7Z9Q4"/>
<gene>
    <name evidence="1" type="ORF">L9F63_006782</name>
</gene>
<organism evidence="1 2">
    <name type="scientific">Diploptera punctata</name>
    <name type="common">Pacific beetle cockroach</name>
    <dbReference type="NCBI Taxonomy" id="6984"/>
    <lineage>
        <taxon>Eukaryota</taxon>
        <taxon>Metazoa</taxon>
        <taxon>Ecdysozoa</taxon>
        <taxon>Arthropoda</taxon>
        <taxon>Hexapoda</taxon>
        <taxon>Insecta</taxon>
        <taxon>Pterygota</taxon>
        <taxon>Neoptera</taxon>
        <taxon>Polyneoptera</taxon>
        <taxon>Dictyoptera</taxon>
        <taxon>Blattodea</taxon>
        <taxon>Blaberoidea</taxon>
        <taxon>Blaberidae</taxon>
        <taxon>Diplopterinae</taxon>
        <taxon>Diploptera</taxon>
    </lineage>
</organism>
<feature type="non-terminal residue" evidence="1">
    <location>
        <position position="128"/>
    </location>
</feature>
<reference evidence="1" key="2">
    <citation type="submission" date="2023-05" db="EMBL/GenBank/DDBJ databases">
        <authorList>
            <person name="Fouks B."/>
        </authorList>
    </citation>
    <scope>NUCLEOTIDE SEQUENCE</scope>
    <source>
        <strain evidence="1">Stay&amp;Tobe</strain>
        <tissue evidence="1">Testes</tissue>
    </source>
</reference>
<proteinExistence type="predicted"/>
<keyword evidence="2" id="KW-1185">Reference proteome</keyword>
<name>A0AAD7Z9Q4_DIPPU</name>
<dbReference type="Proteomes" id="UP001233999">
    <property type="component" value="Unassembled WGS sequence"/>
</dbReference>
<comment type="caution">
    <text evidence="1">The sequence shown here is derived from an EMBL/GenBank/DDBJ whole genome shotgun (WGS) entry which is preliminary data.</text>
</comment>
<evidence type="ECO:0000313" key="1">
    <source>
        <dbReference type="EMBL" id="KAJ9576337.1"/>
    </source>
</evidence>
<sequence length="128" mass="14900">PMQPFKSPRATTHWLFKAHAHHFLLCVNHVVLFSHFAIKYTQALDCKIVTAVPVTKRKIFLAIKEKNMRLFSFLWSYVSVLSDDISIVKDECLNHISKRLNTGLKNVVIEWRIKETMMKSAVFAALYH</sequence>